<keyword evidence="1" id="KW-0812">Transmembrane</keyword>
<name>A0A5T7IBT4_SALET</name>
<evidence type="ECO:0000256" key="1">
    <source>
        <dbReference type="SAM" id="Phobius"/>
    </source>
</evidence>
<dbReference type="AlphaFoldDB" id="A0A5T7IBT4"/>
<keyword evidence="1" id="KW-1133">Transmembrane helix</keyword>
<reference evidence="2" key="1">
    <citation type="submission" date="2019-07" db="EMBL/GenBank/DDBJ databases">
        <authorList>
            <consortium name="NARMS: The National Antimicrobial Resistance Monitoring System"/>
        </authorList>
    </citation>
    <scope>NUCLEOTIDE SEQUENCE</scope>
    <source>
        <strain evidence="2">FSIS11921160</strain>
    </source>
</reference>
<gene>
    <name evidence="2" type="ORF">FFW43_22295</name>
</gene>
<dbReference type="EMBL" id="AAGEEC010000044">
    <property type="protein sequence ID" value="EBM9275532.1"/>
    <property type="molecule type" value="Genomic_DNA"/>
</dbReference>
<feature type="transmembrane region" description="Helical" evidence="1">
    <location>
        <begin position="6"/>
        <end position="21"/>
    </location>
</feature>
<evidence type="ECO:0000313" key="2">
    <source>
        <dbReference type="EMBL" id="EBM9275532.1"/>
    </source>
</evidence>
<organism evidence="2">
    <name type="scientific">Salmonella enterica subsp. enterica serovar London</name>
    <dbReference type="NCBI Taxonomy" id="149390"/>
    <lineage>
        <taxon>Bacteria</taxon>
        <taxon>Pseudomonadati</taxon>
        <taxon>Pseudomonadota</taxon>
        <taxon>Gammaproteobacteria</taxon>
        <taxon>Enterobacterales</taxon>
        <taxon>Enterobacteriaceae</taxon>
        <taxon>Salmonella</taxon>
    </lineage>
</organism>
<comment type="caution">
    <text evidence="2">The sequence shown here is derived from an EMBL/GenBank/DDBJ whole genome shotgun (WGS) entry which is preliminary data.</text>
</comment>
<protein>
    <submittedName>
        <fullName evidence="2">Uncharacterized protein</fullName>
    </submittedName>
</protein>
<proteinExistence type="predicted"/>
<keyword evidence="1" id="KW-0472">Membrane</keyword>
<accession>A0A5T7IBT4</accession>
<sequence>MVIVSVVGGISLLLLVFLWSIKRGQKTVRAFVFLSAVADGNSVESANELAKRIDLFAASELQKKAMIMVEMVFGGSQLKLISHARREGFDQ</sequence>